<dbReference type="AlphaFoldDB" id="A0AA41QH04"/>
<keyword evidence="4" id="KW-0574">Periplasm</keyword>
<gene>
    <name evidence="5" type="ORF">L1785_18315</name>
</gene>
<dbReference type="Pfam" id="PF13416">
    <property type="entry name" value="SBP_bac_8"/>
    <property type="match status" value="1"/>
</dbReference>
<keyword evidence="2" id="KW-0813">Transport</keyword>
<dbReference type="Gene3D" id="3.40.190.10">
    <property type="entry name" value="Periplasmic binding protein-like II"/>
    <property type="match status" value="2"/>
</dbReference>
<comment type="subcellular location">
    <subcellularLocation>
        <location evidence="1">Periplasm</location>
    </subcellularLocation>
</comment>
<name>A0AA41QH04_9MICO</name>
<dbReference type="SUPFAM" id="SSF53850">
    <property type="entry name" value="Periplasmic binding protein-like II"/>
    <property type="match status" value="1"/>
</dbReference>
<dbReference type="PRINTS" id="PR00909">
    <property type="entry name" value="SPERMDNBNDNG"/>
</dbReference>
<evidence type="ECO:0000256" key="4">
    <source>
        <dbReference type="ARBA" id="ARBA00022764"/>
    </source>
</evidence>
<dbReference type="Proteomes" id="UP001165405">
    <property type="component" value="Unassembled WGS sequence"/>
</dbReference>
<dbReference type="InterPro" id="IPR006311">
    <property type="entry name" value="TAT_signal"/>
</dbReference>
<evidence type="ECO:0000256" key="3">
    <source>
        <dbReference type="ARBA" id="ARBA00022729"/>
    </source>
</evidence>
<protein>
    <submittedName>
        <fullName evidence="5">Spermidine/putrescine ABC transporter substrate-binding protein</fullName>
    </submittedName>
</protein>
<dbReference type="RefSeq" id="WP_236090741.1">
    <property type="nucleotide sequence ID" value="NZ_JAKGSG010000051.1"/>
</dbReference>
<reference evidence="5" key="1">
    <citation type="submission" date="2022-01" db="EMBL/GenBank/DDBJ databases">
        <title>Antribacter sp. nov., isolated from Guizhou of China.</title>
        <authorList>
            <person name="Chengliang C."/>
            <person name="Ya Z."/>
        </authorList>
    </citation>
    <scope>NUCLEOTIDE SEQUENCE</scope>
    <source>
        <strain evidence="5">KLBMP 9083</strain>
    </source>
</reference>
<dbReference type="CDD" id="cd13590">
    <property type="entry name" value="PBP2_PotD_PotF_like"/>
    <property type="match status" value="1"/>
</dbReference>
<dbReference type="PROSITE" id="PS51318">
    <property type="entry name" value="TAT"/>
    <property type="match status" value="1"/>
</dbReference>
<dbReference type="InterPro" id="IPR001188">
    <property type="entry name" value="Sperm_putr-bd"/>
</dbReference>
<proteinExistence type="predicted"/>
<accession>A0AA41QH04</accession>
<dbReference type="EMBL" id="JAKGSG010000051">
    <property type="protein sequence ID" value="MCF4122936.1"/>
    <property type="molecule type" value="Genomic_DNA"/>
</dbReference>
<evidence type="ECO:0000313" key="5">
    <source>
        <dbReference type="EMBL" id="MCF4122936.1"/>
    </source>
</evidence>
<keyword evidence="3" id="KW-0732">Signal</keyword>
<dbReference type="GO" id="GO:0042597">
    <property type="term" value="C:periplasmic space"/>
    <property type="evidence" value="ECO:0007669"/>
    <property type="project" value="UniProtKB-SubCell"/>
</dbReference>
<dbReference type="PANTHER" id="PTHR30222">
    <property type="entry name" value="SPERMIDINE/PUTRESCINE-BINDING PERIPLASMIC PROTEIN"/>
    <property type="match status" value="1"/>
</dbReference>
<evidence type="ECO:0000256" key="1">
    <source>
        <dbReference type="ARBA" id="ARBA00004418"/>
    </source>
</evidence>
<dbReference type="GO" id="GO:0015846">
    <property type="term" value="P:polyamine transport"/>
    <property type="evidence" value="ECO:0007669"/>
    <property type="project" value="InterPro"/>
</dbReference>
<sequence length="412" mass="44507">MSTFRRRPPADPAVRLLIAAQRRAAAARLSRRGFLAGSLGVAGVGLLAACGTGGAPAAAGGSTPGTDLSETEKLVRWANWTLYLDMDDDGVTYPTLEAFTEKSGIEVEYTEDVDDNDTFYGKVQGQLASGQDIGYDIVTLTDWMAGRMVRLGYTQELDRSRIPNADNILPNLAEVDFDPGRAHTLTWQSGFGGLAWAKDKVPAGLRGVSDLWAPELAGRVEVLSEMRDTIGLIMFDQGVDPASDWGDDEFDAALAFLKEKIDSGHIRQVKGNSYTQDLVSGDAYAVIGWSGDITGLNYENDDRFEFAIPEAGGTLWSDNLMVPVGATHKANAEDLMNYYYDPEIAAEVAAWVNYITPVSGAQDAMAAIDPELAENTMIFPDEATLSKVSVFRTLTPEEETTYNGAFLDVIGA</sequence>
<dbReference type="GO" id="GO:0019808">
    <property type="term" value="F:polyamine binding"/>
    <property type="evidence" value="ECO:0007669"/>
    <property type="project" value="InterPro"/>
</dbReference>
<dbReference type="PANTHER" id="PTHR30222:SF17">
    <property type="entry name" value="SPERMIDINE_PUTRESCINE-BINDING PERIPLASMIC PROTEIN"/>
    <property type="match status" value="1"/>
</dbReference>
<evidence type="ECO:0000313" key="6">
    <source>
        <dbReference type="Proteomes" id="UP001165405"/>
    </source>
</evidence>
<organism evidence="5 6">
    <name type="scientific">Antribacter soli</name>
    <dbReference type="NCBI Taxonomy" id="2910976"/>
    <lineage>
        <taxon>Bacteria</taxon>
        <taxon>Bacillati</taxon>
        <taxon>Actinomycetota</taxon>
        <taxon>Actinomycetes</taxon>
        <taxon>Micrococcales</taxon>
        <taxon>Promicromonosporaceae</taxon>
        <taxon>Antribacter</taxon>
    </lineage>
</organism>
<comment type="caution">
    <text evidence="5">The sequence shown here is derived from an EMBL/GenBank/DDBJ whole genome shotgun (WGS) entry which is preliminary data.</text>
</comment>
<dbReference type="InterPro" id="IPR006059">
    <property type="entry name" value="SBP"/>
</dbReference>
<keyword evidence="6" id="KW-1185">Reference proteome</keyword>
<evidence type="ECO:0000256" key="2">
    <source>
        <dbReference type="ARBA" id="ARBA00022448"/>
    </source>
</evidence>